<feature type="signal peptide" evidence="15">
    <location>
        <begin position="1"/>
        <end position="26"/>
    </location>
</feature>
<feature type="compositionally biased region" description="Low complexity" evidence="13">
    <location>
        <begin position="982"/>
        <end position="991"/>
    </location>
</feature>
<evidence type="ECO:0000256" key="9">
    <source>
        <dbReference type="ARBA" id="ARBA00023122"/>
    </source>
</evidence>
<dbReference type="GO" id="GO:0005886">
    <property type="term" value="C:plasma membrane"/>
    <property type="evidence" value="ECO:0007669"/>
    <property type="project" value="UniProtKB-SubCell"/>
</dbReference>
<evidence type="ECO:0000256" key="8">
    <source>
        <dbReference type="ARBA" id="ARBA00023065"/>
    </source>
</evidence>
<evidence type="ECO:0000313" key="20">
    <source>
        <dbReference type="RefSeq" id="XP_019635742.1"/>
    </source>
</evidence>
<dbReference type="GO" id="GO:0022857">
    <property type="term" value="F:transmembrane transporter activity"/>
    <property type="evidence" value="ECO:0007669"/>
    <property type="project" value="TreeGrafter"/>
</dbReference>
<feature type="region of interest" description="Disordered" evidence="13">
    <location>
        <begin position="775"/>
        <end position="804"/>
    </location>
</feature>
<feature type="domain" description="CNNM transmembrane" evidence="18">
    <location>
        <begin position="154"/>
        <end position="333"/>
    </location>
</feature>
<evidence type="ECO:0000256" key="7">
    <source>
        <dbReference type="ARBA" id="ARBA00022989"/>
    </source>
</evidence>
<dbReference type="Pfam" id="PF25511">
    <property type="entry name" value="Ig_CNNM4_N"/>
    <property type="match status" value="1"/>
</dbReference>
<evidence type="ECO:0000256" key="10">
    <source>
        <dbReference type="ARBA" id="ARBA00023136"/>
    </source>
</evidence>
<dbReference type="PROSITE" id="PS51371">
    <property type="entry name" value="CBS"/>
    <property type="match status" value="1"/>
</dbReference>
<dbReference type="AlphaFoldDB" id="A0A6P4ZXN4"/>
<dbReference type="InterPro" id="IPR002550">
    <property type="entry name" value="CNNM"/>
</dbReference>
<organism evidence="19 20">
    <name type="scientific">Branchiostoma belcheri</name>
    <name type="common">Amphioxus</name>
    <dbReference type="NCBI Taxonomy" id="7741"/>
    <lineage>
        <taxon>Eukaryota</taxon>
        <taxon>Metazoa</taxon>
        <taxon>Chordata</taxon>
        <taxon>Cephalochordata</taxon>
        <taxon>Leptocardii</taxon>
        <taxon>Amphioxiformes</taxon>
        <taxon>Branchiostomatidae</taxon>
        <taxon>Branchiostoma</taxon>
    </lineage>
</organism>
<dbReference type="RefSeq" id="XP_019635742.1">
    <property type="nucleotide sequence ID" value="XM_019780183.1"/>
</dbReference>
<dbReference type="PROSITE" id="PS50042">
    <property type="entry name" value="CNMP_BINDING_3"/>
    <property type="match status" value="1"/>
</dbReference>
<evidence type="ECO:0000313" key="19">
    <source>
        <dbReference type="Proteomes" id="UP000515135"/>
    </source>
</evidence>
<comment type="similarity">
    <text evidence="2">Belongs to the ACDP family.</text>
</comment>
<dbReference type="InterPro" id="IPR044751">
    <property type="entry name" value="Ion_transp-like_CBS"/>
</dbReference>
<evidence type="ECO:0000256" key="13">
    <source>
        <dbReference type="SAM" id="MobiDB-lite"/>
    </source>
</evidence>
<evidence type="ECO:0000256" key="15">
    <source>
        <dbReference type="SAM" id="SignalP"/>
    </source>
</evidence>
<keyword evidence="9 11" id="KW-0129">CBS domain</keyword>
<dbReference type="InterPro" id="IPR000644">
    <property type="entry name" value="CBS_dom"/>
</dbReference>
<evidence type="ECO:0000259" key="18">
    <source>
        <dbReference type="PROSITE" id="PS51846"/>
    </source>
</evidence>
<feature type="transmembrane region" description="Helical" evidence="14">
    <location>
        <begin position="273"/>
        <end position="293"/>
    </location>
</feature>
<keyword evidence="8" id="KW-0406">Ion transport</keyword>
<evidence type="ECO:0000256" key="5">
    <source>
        <dbReference type="ARBA" id="ARBA00022692"/>
    </source>
</evidence>
<evidence type="ECO:0000256" key="12">
    <source>
        <dbReference type="PROSITE-ProRule" id="PRU01193"/>
    </source>
</evidence>
<dbReference type="OrthoDB" id="5353557at2759"/>
<dbReference type="CDD" id="cd04590">
    <property type="entry name" value="CBS_pair_CorC_HlyC_assoc"/>
    <property type="match status" value="1"/>
</dbReference>
<keyword evidence="7 12" id="KW-1133">Transmembrane helix</keyword>
<sequence>MVERTGGLRPPFLFILLFCVQTVVLAQPEVIGLAPVDHTATTVDGRARVVGEVSTKLRVFGSNLTRSTWLSFAKRPDVKGAPCNDWRKSEPFPLLTEEFSDTVALVSVTVKLLEQGEVYFLCVKAEDDPLEPWFYQGNSTSLQLTTEAEEVESTLLPLWLQVIFIIILLSLSGLFSGLNLGLMALDPTELKIVQNVGNEKEREYARKIAPLRVHGNLLLCTLLLGNVLVNNTLTILLDDLSSGLIAVIGATAGIVIFGEIVPQSVCSRHGLAVGARTIWITKFFMFLTLPVAYPISKVLDWVLGQEIGTVYSREKLLELMKMQHQFQEIEKHEINIISGALELRQKTVTDIMTPSEQCFMLDIEAILDFDTMSEIMKQGFTRIPVYEGERDNITALLFVKDLAFVDPDDCTPLKTIIKFYNHQLTWTFADTTLDVMLEEFRKGHSHMAFVQRVNSEGEGDPFYEMIGVVTLEDVIEEIIKAEIVDETDIYIDNKFQNKVPNRRALQDFSAFRPADEKPKISPQLMLASYQYMATSIDLFKPELISETVLRRMLQQDVVVDLKVKVEQKDSTSNNIYTNGKPADYFVLILQGRVEVRAGKEGLTYETGPFTHFGEAAIVASEHTGNTPSPETPADRSIASCPAGINKCLFQQHSTERETSPKSAACVHKQQQQQSAPSTTTNNNKPSPGSVSGQSNTTPQHQGRRASALSTLSAASTSSFAFPIPLPKLVEAARTHDRRQSIGACCANKGGGQTAEEEPLLKQALTPTLVSKFGFASKNGKQEDNPRRAFSFARKTDKDKKAQKGLRSIVNQPQIGISSSQSLVYVPDYSVRAVTDVQYIRIRRAHYMAARQATLLERQPRTPASSESEDIFGKEWAKANKQHGSHKSSSHSLHKGSNPSLSPENHVFLTPGSHPSLSPGAQPPILPAALQRGSGRSDKNAMAENVPLLTRDSPNSSANGSRVDLDVESGRTPNGEAQPSPGAADSADSSVDISKETAC</sequence>
<accession>A0A6P4ZXN4</accession>
<proteinExistence type="inferred from homology"/>
<dbReference type="GO" id="GO:0006811">
    <property type="term" value="P:monoatomic ion transport"/>
    <property type="evidence" value="ECO:0007669"/>
    <property type="project" value="UniProtKB-KW"/>
</dbReference>
<dbReference type="SUPFAM" id="SSF54631">
    <property type="entry name" value="CBS-domain pair"/>
    <property type="match status" value="1"/>
</dbReference>
<feature type="chain" id="PRO_5027695218" evidence="15">
    <location>
        <begin position="27"/>
        <end position="998"/>
    </location>
</feature>
<dbReference type="Pfam" id="PF25562">
    <property type="entry name" value="CNBH_CNNM2_C"/>
    <property type="match status" value="2"/>
</dbReference>
<reference evidence="20" key="1">
    <citation type="submission" date="2025-08" db="UniProtKB">
        <authorList>
            <consortium name="RefSeq"/>
        </authorList>
    </citation>
    <scope>IDENTIFICATION</scope>
    <source>
        <tissue evidence="20">Gonad</tissue>
    </source>
</reference>
<keyword evidence="3" id="KW-0813">Transport</keyword>
<evidence type="ECO:0000259" key="16">
    <source>
        <dbReference type="PROSITE" id="PS50042"/>
    </source>
</evidence>
<keyword evidence="10 12" id="KW-0472">Membrane</keyword>
<feature type="compositionally biased region" description="Basic residues" evidence="13">
    <location>
        <begin position="879"/>
        <end position="893"/>
    </location>
</feature>
<feature type="domain" description="Cyclic nucleotide-binding" evidence="16">
    <location>
        <begin position="575"/>
        <end position="631"/>
    </location>
</feature>
<evidence type="ECO:0000256" key="1">
    <source>
        <dbReference type="ARBA" id="ARBA00004651"/>
    </source>
</evidence>
<feature type="compositionally biased region" description="Polar residues" evidence="13">
    <location>
        <begin position="674"/>
        <end position="700"/>
    </location>
</feature>
<feature type="transmembrane region" description="Helical" evidence="14">
    <location>
        <begin position="158"/>
        <end position="182"/>
    </location>
</feature>
<keyword evidence="19" id="KW-1185">Reference proteome</keyword>
<dbReference type="Gene3D" id="3.10.580.10">
    <property type="entry name" value="CBS-domain"/>
    <property type="match status" value="1"/>
</dbReference>
<dbReference type="PANTHER" id="PTHR12064">
    <property type="entry name" value="METAL TRANSPORTER CNNM"/>
    <property type="match status" value="1"/>
</dbReference>
<feature type="region of interest" description="Disordered" evidence="13">
    <location>
        <begin position="658"/>
        <end position="710"/>
    </location>
</feature>
<evidence type="ECO:0000259" key="17">
    <source>
        <dbReference type="PROSITE" id="PS51371"/>
    </source>
</evidence>
<dbReference type="PROSITE" id="PS51846">
    <property type="entry name" value="CNNM"/>
    <property type="match status" value="1"/>
</dbReference>
<protein>
    <submittedName>
        <fullName evidence="20">Metal transporter CNNM2-like isoform X1</fullName>
    </submittedName>
</protein>
<dbReference type="InterPro" id="IPR046342">
    <property type="entry name" value="CBS_dom_sf"/>
</dbReference>
<dbReference type="KEGG" id="bbel:109478558"/>
<evidence type="ECO:0000256" key="3">
    <source>
        <dbReference type="ARBA" id="ARBA00022448"/>
    </source>
</evidence>
<evidence type="ECO:0000256" key="6">
    <source>
        <dbReference type="ARBA" id="ARBA00022737"/>
    </source>
</evidence>
<feature type="domain" description="CBS" evidence="17">
    <location>
        <begin position="420"/>
        <end position="486"/>
    </location>
</feature>
<evidence type="ECO:0000256" key="4">
    <source>
        <dbReference type="ARBA" id="ARBA00022475"/>
    </source>
</evidence>
<dbReference type="InterPro" id="IPR000595">
    <property type="entry name" value="cNMP-bd_dom"/>
</dbReference>
<dbReference type="InterPro" id="IPR045095">
    <property type="entry name" value="ACDP"/>
</dbReference>
<feature type="transmembrane region" description="Helical" evidence="14">
    <location>
        <begin position="216"/>
        <end position="237"/>
    </location>
</feature>
<keyword evidence="5 12" id="KW-0812">Transmembrane</keyword>
<gene>
    <name evidence="20" type="primary">LOC109478558</name>
</gene>
<dbReference type="Pfam" id="PF01595">
    <property type="entry name" value="CNNM"/>
    <property type="match status" value="1"/>
</dbReference>
<evidence type="ECO:0000256" key="11">
    <source>
        <dbReference type="PROSITE-ProRule" id="PRU00703"/>
    </source>
</evidence>
<dbReference type="GeneID" id="109478558"/>
<dbReference type="FunFam" id="3.10.580.10:FF:000001">
    <property type="entry name" value="Putative metal transporter CNNM3 isoform 2"/>
    <property type="match status" value="1"/>
</dbReference>
<evidence type="ECO:0000256" key="14">
    <source>
        <dbReference type="SAM" id="Phobius"/>
    </source>
</evidence>
<feature type="region of interest" description="Disordered" evidence="13">
    <location>
        <begin position="877"/>
        <end position="998"/>
    </location>
</feature>
<keyword evidence="6" id="KW-0677">Repeat</keyword>
<dbReference type="InterPro" id="IPR057492">
    <property type="entry name" value="Ig_CNNM1/2/4_N"/>
</dbReference>
<keyword evidence="4" id="KW-1003">Cell membrane</keyword>
<name>A0A6P4ZXN4_BRABE</name>
<evidence type="ECO:0000256" key="2">
    <source>
        <dbReference type="ARBA" id="ARBA00010484"/>
    </source>
</evidence>
<feature type="transmembrane region" description="Helical" evidence="14">
    <location>
        <begin position="243"/>
        <end position="261"/>
    </location>
</feature>
<dbReference type="PANTHER" id="PTHR12064:SF94">
    <property type="entry name" value="UNEXTENDED PROTEIN"/>
    <property type="match status" value="1"/>
</dbReference>
<dbReference type="SUPFAM" id="SSF51206">
    <property type="entry name" value="cAMP-binding domain-like"/>
    <property type="match status" value="1"/>
</dbReference>
<keyword evidence="15" id="KW-0732">Signal</keyword>
<dbReference type="Proteomes" id="UP000515135">
    <property type="component" value="Unplaced"/>
</dbReference>
<dbReference type="GO" id="GO:0010960">
    <property type="term" value="P:magnesium ion homeostasis"/>
    <property type="evidence" value="ECO:0007669"/>
    <property type="project" value="InterPro"/>
</dbReference>
<dbReference type="InterPro" id="IPR018490">
    <property type="entry name" value="cNMP-bd_dom_sf"/>
</dbReference>
<comment type="subcellular location">
    <subcellularLocation>
        <location evidence="1">Cell membrane</location>
        <topology evidence="1">Multi-pass membrane protein</topology>
    </subcellularLocation>
</comment>